<feature type="domain" description="MobA/VirD2-like nuclease" evidence="1">
    <location>
        <begin position="49"/>
        <end position="143"/>
    </location>
</feature>
<dbReference type="AlphaFoldDB" id="A0A5Y7DDL7"/>
<protein>
    <submittedName>
        <fullName evidence="2">Mobilization protein</fullName>
    </submittedName>
</protein>
<dbReference type="EMBL" id="AAJEIL010000058">
    <property type="protein sequence ID" value="ECK9990738.1"/>
    <property type="molecule type" value="Genomic_DNA"/>
</dbReference>
<evidence type="ECO:0000313" key="2">
    <source>
        <dbReference type="EMBL" id="ECK9990738.1"/>
    </source>
</evidence>
<reference evidence="2" key="1">
    <citation type="submission" date="2019-06" db="EMBL/GenBank/DDBJ databases">
        <authorList>
            <consortium name="NARMS: The National Antimicrobial Resistance Monitoring System"/>
        </authorList>
    </citation>
    <scope>NUCLEOTIDE SEQUENCE</scope>
    <source>
        <strain evidence="2">FSIS21924625</strain>
    </source>
</reference>
<gene>
    <name evidence="2" type="ORF">FJM45_09275</name>
</gene>
<accession>A0A5Y7DDL7</accession>
<evidence type="ECO:0000259" key="1">
    <source>
        <dbReference type="Pfam" id="PF03432"/>
    </source>
</evidence>
<name>A0A5Y7DDL7_CAMCO</name>
<dbReference type="InterPro" id="IPR005094">
    <property type="entry name" value="Endonuclease_MobA/VirD2"/>
</dbReference>
<sequence>MICKFFKTQKGGGVSSINYMLNERVKQGTARVLKGDEFLTREIIKSMSQKHKTCVGCLSFEEKNIKEELKKELMESFENTLLTPAMKGNYNILWIEHTDKGRLELNFIIPKISLESKKAFNPYYHTSDSKRIDLWCDFVNLNHNFTNPKDPAKENTLQGSKKEYELIKDYEALDKLLHKQVANEIINSREELINILEQNNIEVTRQGKDYLSIKLPQSKKAKRFKGGIYNEQFTGTQELRRIREEKESRAREFKQRDIKAELGRIKPELDKLIQRKDEFYREQIRKFNKRKQLKNNAEFKQAREDNLQSRTDEIQNIKLSNELFNRNANNDDFINACVASVDKTLSNRRKLNNKITRWKSFSLDTKTTNERTGQSLLFNARLKENKNDNIRSRINIRNREITEQDNRISASRNEITRVNQERKNSIRERFRSYEKQTQWLNTEFQGLERENERNRTLIQARFEAIRNILQSKFTELRERIRNSFKKTINKARQIKRDSGMSR</sequence>
<comment type="caution">
    <text evidence="2">The sequence shown here is derived from an EMBL/GenBank/DDBJ whole genome shotgun (WGS) entry which is preliminary data.</text>
</comment>
<dbReference type="Pfam" id="PF03432">
    <property type="entry name" value="Relaxase"/>
    <property type="match status" value="1"/>
</dbReference>
<proteinExistence type="predicted"/>
<organism evidence="2">
    <name type="scientific">Campylobacter coli</name>
    <dbReference type="NCBI Taxonomy" id="195"/>
    <lineage>
        <taxon>Bacteria</taxon>
        <taxon>Pseudomonadati</taxon>
        <taxon>Campylobacterota</taxon>
        <taxon>Epsilonproteobacteria</taxon>
        <taxon>Campylobacterales</taxon>
        <taxon>Campylobacteraceae</taxon>
        <taxon>Campylobacter</taxon>
    </lineage>
</organism>